<evidence type="ECO:0000313" key="3">
    <source>
        <dbReference type="Proteomes" id="UP000784294"/>
    </source>
</evidence>
<evidence type="ECO:0000313" key="2">
    <source>
        <dbReference type="EMBL" id="VEL08415.1"/>
    </source>
</evidence>
<dbReference type="AlphaFoldDB" id="A0A3S5A6Q1"/>
<name>A0A3S5A6Q1_9PLAT</name>
<protein>
    <submittedName>
        <fullName evidence="2">Uncharacterized protein</fullName>
    </submittedName>
</protein>
<feature type="region of interest" description="Disordered" evidence="1">
    <location>
        <begin position="20"/>
        <end position="66"/>
    </location>
</feature>
<comment type="caution">
    <text evidence="2">The sequence shown here is derived from an EMBL/GenBank/DDBJ whole genome shotgun (WGS) entry which is preliminary data.</text>
</comment>
<proteinExistence type="predicted"/>
<gene>
    <name evidence="2" type="ORF">PXEA_LOCUS1855</name>
</gene>
<reference evidence="2" key="1">
    <citation type="submission" date="2018-11" db="EMBL/GenBank/DDBJ databases">
        <authorList>
            <consortium name="Pathogen Informatics"/>
        </authorList>
    </citation>
    <scope>NUCLEOTIDE SEQUENCE</scope>
</reference>
<evidence type="ECO:0000256" key="1">
    <source>
        <dbReference type="SAM" id="MobiDB-lite"/>
    </source>
</evidence>
<sequence length="152" mass="16751">MSPRVAVATVTNSPAIRLHSSTAPKTTAGGDLLAGGFPVPRSSGRTPTDGRPTRPTPSLAHAQTRRQAQMHLETCTPRVGTMRDWHYWRVFLVHLHLNTNFVNVASSPRPYSEDTTFQQQSPTLRWLPILAGQFLSFLPPPPLFPSSATFHS</sequence>
<organism evidence="2 3">
    <name type="scientific">Protopolystoma xenopodis</name>
    <dbReference type="NCBI Taxonomy" id="117903"/>
    <lineage>
        <taxon>Eukaryota</taxon>
        <taxon>Metazoa</taxon>
        <taxon>Spiralia</taxon>
        <taxon>Lophotrochozoa</taxon>
        <taxon>Platyhelminthes</taxon>
        <taxon>Monogenea</taxon>
        <taxon>Polyopisthocotylea</taxon>
        <taxon>Polystomatidea</taxon>
        <taxon>Polystomatidae</taxon>
        <taxon>Protopolystoma</taxon>
    </lineage>
</organism>
<dbReference type="Proteomes" id="UP000784294">
    <property type="component" value="Unassembled WGS sequence"/>
</dbReference>
<keyword evidence="3" id="KW-1185">Reference proteome</keyword>
<accession>A0A3S5A6Q1</accession>
<dbReference type="EMBL" id="CAAALY010003913">
    <property type="protein sequence ID" value="VEL08415.1"/>
    <property type="molecule type" value="Genomic_DNA"/>
</dbReference>